<dbReference type="Pfam" id="PF00487">
    <property type="entry name" value="FA_desaturase"/>
    <property type="match status" value="1"/>
</dbReference>
<evidence type="ECO:0000259" key="1">
    <source>
        <dbReference type="Pfam" id="PF00487"/>
    </source>
</evidence>
<gene>
    <name evidence="2" type="ORF">C8J55DRAFT_579722</name>
</gene>
<name>A0A9W9A239_9AGAR</name>
<dbReference type="InterPro" id="IPR012171">
    <property type="entry name" value="Fatty_acid_desaturase"/>
</dbReference>
<dbReference type="EMBL" id="JANVFS010000026">
    <property type="protein sequence ID" value="KAJ4472776.1"/>
    <property type="molecule type" value="Genomic_DNA"/>
</dbReference>
<reference evidence="2" key="1">
    <citation type="submission" date="2022-08" db="EMBL/GenBank/DDBJ databases">
        <authorList>
            <consortium name="DOE Joint Genome Institute"/>
            <person name="Min B."/>
            <person name="Riley R."/>
            <person name="Sierra-Patev S."/>
            <person name="Naranjo-Ortiz M."/>
            <person name="Looney B."/>
            <person name="Konkel Z."/>
            <person name="Slot J.C."/>
            <person name="Sakamoto Y."/>
            <person name="Steenwyk J.L."/>
            <person name="Rokas A."/>
            <person name="Carro J."/>
            <person name="Camarero S."/>
            <person name="Ferreira P."/>
            <person name="Molpeceres G."/>
            <person name="Ruiz-Duenas F.J."/>
            <person name="Serrano A."/>
            <person name="Henrissat B."/>
            <person name="Drula E."/>
            <person name="Hughes K.W."/>
            <person name="Mata J.L."/>
            <person name="Ishikawa N.K."/>
            <person name="Vargas-Isla R."/>
            <person name="Ushijima S."/>
            <person name="Smith C.A."/>
            <person name="Ahrendt S."/>
            <person name="Andreopoulos W."/>
            <person name="He G."/>
            <person name="Labutti K."/>
            <person name="Lipzen A."/>
            <person name="Ng V."/>
            <person name="Sandor L."/>
            <person name="Barry K."/>
            <person name="Martinez A.T."/>
            <person name="Xiao Y."/>
            <person name="Gibbons J.G."/>
            <person name="Terashima K."/>
            <person name="Hibbett D.S."/>
            <person name="Grigoriev I.V."/>
        </authorList>
    </citation>
    <scope>NUCLEOTIDE SEQUENCE</scope>
    <source>
        <strain evidence="2">Sp2 HRB7682 ss15</strain>
    </source>
</reference>
<sequence>MAFLSEMLSSVFADSPEYITRKDTPFMPSKITWNELHSSLPKHIYRRSTVKGMSYVVRDVTLAIVLYRLAWFMESPATVFFEPSNFLRLVKYVLWLFYFNSQGILFTSWWCLAHEASHGTLSSFATVNDAVGFVLHTFLLVPYFSWKSSHLSHHASTASVERDENYVPRTRSSFALPPEDRANVADYREAFEETPMCTTFRIVAMQVFGLIFYLLFNRKGSPRHPPGTNHFSPYSSLFKPHERSGVVMSDIGLVFMVYLLYQWTKQVGFGHFFRSYCVPYLLTNHWIVMLTYLQHTDPTVPYYRRSQWTFVRGALASVDRPFLGWIGRVFFHNVSHNHISHHLFSAIPFYNQPLATACIRKILRKEYNYDSTNSFRALYRSFTECEFIEDGSDIVFYKNRSGHANRVLASIPSTSS</sequence>
<dbReference type="GO" id="GO:0016491">
    <property type="term" value="F:oxidoreductase activity"/>
    <property type="evidence" value="ECO:0007669"/>
    <property type="project" value="InterPro"/>
</dbReference>
<comment type="caution">
    <text evidence="2">The sequence shown here is derived from an EMBL/GenBank/DDBJ whole genome shotgun (WGS) entry which is preliminary data.</text>
</comment>
<dbReference type="GO" id="GO:0006629">
    <property type="term" value="P:lipid metabolic process"/>
    <property type="evidence" value="ECO:0007669"/>
    <property type="project" value="InterPro"/>
</dbReference>
<accession>A0A9W9A239</accession>
<dbReference type="PANTHER" id="PTHR32100">
    <property type="entry name" value="OMEGA-6 FATTY ACID DESATURASE, CHLOROPLASTIC"/>
    <property type="match status" value="1"/>
</dbReference>
<dbReference type="Proteomes" id="UP001150238">
    <property type="component" value="Unassembled WGS sequence"/>
</dbReference>
<protein>
    <submittedName>
        <fullName evidence="2">Delta-12 fatty acid desaturase</fullName>
    </submittedName>
</protein>
<dbReference type="AlphaFoldDB" id="A0A9W9A239"/>
<reference evidence="2" key="2">
    <citation type="journal article" date="2023" name="Proc. Natl. Acad. Sci. U.S.A.">
        <title>A global phylogenomic analysis of the shiitake genus Lentinula.</title>
        <authorList>
            <person name="Sierra-Patev S."/>
            <person name="Min B."/>
            <person name="Naranjo-Ortiz M."/>
            <person name="Looney B."/>
            <person name="Konkel Z."/>
            <person name="Slot J.C."/>
            <person name="Sakamoto Y."/>
            <person name="Steenwyk J.L."/>
            <person name="Rokas A."/>
            <person name="Carro J."/>
            <person name="Camarero S."/>
            <person name="Ferreira P."/>
            <person name="Molpeceres G."/>
            <person name="Ruiz-Duenas F.J."/>
            <person name="Serrano A."/>
            <person name="Henrissat B."/>
            <person name="Drula E."/>
            <person name="Hughes K.W."/>
            <person name="Mata J.L."/>
            <person name="Ishikawa N.K."/>
            <person name="Vargas-Isla R."/>
            <person name="Ushijima S."/>
            <person name="Smith C.A."/>
            <person name="Donoghue J."/>
            <person name="Ahrendt S."/>
            <person name="Andreopoulos W."/>
            <person name="He G."/>
            <person name="LaButti K."/>
            <person name="Lipzen A."/>
            <person name="Ng V."/>
            <person name="Riley R."/>
            <person name="Sandor L."/>
            <person name="Barry K."/>
            <person name="Martinez A.T."/>
            <person name="Xiao Y."/>
            <person name="Gibbons J.G."/>
            <person name="Terashima K."/>
            <person name="Grigoriev I.V."/>
            <person name="Hibbett D."/>
        </authorList>
    </citation>
    <scope>NUCLEOTIDE SEQUENCE</scope>
    <source>
        <strain evidence="2">Sp2 HRB7682 ss15</strain>
    </source>
</reference>
<organism evidence="2 3">
    <name type="scientific">Lentinula lateritia</name>
    <dbReference type="NCBI Taxonomy" id="40482"/>
    <lineage>
        <taxon>Eukaryota</taxon>
        <taxon>Fungi</taxon>
        <taxon>Dikarya</taxon>
        <taxon>Basidiomycota</taxon>
        <taxon>Agaricomycotina</taxon>
        <taxon>Agaricomycetes</taxon>
        <taxon>Agaricomycetidae</taxon>
        <taxon>Agaricales</taxon>
        <taxon>Marasmiineae</taxon>
        <taxon>Omphalotaceae</taxon>
        <taxon>Lentinula</taxon>
    </lineage>
</organism>
<dbReference type="InterPro" id="IPR005804">
    <property type="entry name" value="FA_desaturase_dom"/>
</dbReference>
<proteinExistence type="predicted"/>
<evidence type="ECO:0000313" key="3">
    <source>
        <dbReference type="Proteomes" id="UP001150238"/>
    </source>
</evidence>
<evidence type="ECO:0000313" key="2">
    <source>
        <dbReference type="EMBL" id="KAJ4472776.1"/>
    </source>
</evidence>
<feature type="domain" description="Fatty acid desaturase" evidence="1">
    <location>
        <begin position="95"/>
        <end position="367"/>
    </location>
</feature>